<keyword evidence="2" id="KW-0812">Transmembrane</keyword>
<feature type="transmembrane region" description="Helical" evidence="2">
    <location>
        <begin position="157"/>
        <end position="176"/>
    </location>
</feature>
<dbReference type="AlphaFoldDB" id="A0A8J4Y341"/>
<gene>
    <name evidence="3" type="ORF">GWK47_006673</name>
</gene>
<keyword evidence="2" id="KW-0472">Membrane</keyword>
<evidence type="ECO:0000313" key="4">
    <source>
        <dbReference type="Proteomes" id="UP000770661"/>
    </source>
</evidence>
<feature type="transmembrane region" description="Helical" evidence="2">
    <location>
        <begin position="78"/>
        <end position="105"/>
    </location>
</feature>
<feature type="transmembrane region" description="Helical" evidence="2">
    <location>
        <begin position="125"/>
        <end position="145"/>
    </location>
</feature>
<evidence type="ECO:0000256" key="1">
    <source>
        <dbReference type="SAM" id="MobiDB-lite"/>
    </source>
</evidence>
<proteinExistence type="predicted"/>
<feature type="compositionally biased region" description="Basic residues" evidence="1">
    <location>
        <begin position="261"/>
        <end position="270"/>
    </location>
</feature>
<feature type="region of interest" description="Disordered" evidence="1">
    <location>
        <begin position="233"/>
        <end position="270"/>
    </location>
</feature>
<reference evidence="3" key="1">
    <citation type="submission" date="2020-07" db="EMBL/GenBank/DDBJ databases">
        <title>The High-quality genome of the commercially important snow crab, Chionoecetes opilio.</title>
        <authorList>
            <person name="Jeong J.-H."/>
            <person name="Ryu S."/>
        </authorList>
    </citation>
    <scope>NUCLEOTIDE SEQUENCE</scope>
    <source>
        <strain evidence="3">MADBK_172401_WGS</strain>
        <tissue evidence="3">Digestive gland</tissue>
    </source>
</reference>
<dbReference type="OrthoDB" id="10515043at2759"/>
<keyword evidence="2" id="KW-1133">Transmembrane helix</keyword>
<sequence>MLPLDIVSSLLPWRVMMTLMQLCSCFPYRIPATSDPPVFSLPLCLWNVFLQLLLIATNCNAYKVMLVVNLSSDIGTAVYIYGVTAMMVVVCVASMLTGLRSTMLADMLHDLSVMKDISPAPRYRWYHNTKTIVSMLLMVIIAICIGRESIISMKHSMSWIILYGPLNFACNAMFMLPQELPAMVFGVLAHRLLVATEATVVTVSGLLAPDGSFKRESDVTAATEAMRDLLGLSSGGESTAGEGDSLLLPGHHPVPADGRRAGHHRSLRPS</sequence>
<dbReference type="Proteomes" id="UP000770661">
    <property type="component" value="Unassembled WGS sequence"/>
</dbReference>
<evidence type="ECO:0000313" key="3">
    <source>
        <dbReference type="EMBL" id="KAG0720593.1"/>
    </source>
</evidence>
<name>A0A8J4Y341_CHIOP</name>
<protein>
    <submittedName>
        <fullName evidence="3">Uncharacterized protein</fullName>
    </submittedName>
</protein>
<dbReference type="EMBL" id="JACEEZ010012615">
    <property type="protein sequence ID" value="KAG0720593.1"/>
    <property type="molecule type" value="Genomic_DNA"/>
</dbReference>
<organism evidence="3 4">
    <name type="scientific">Chionoecetes opilio</name>
    <name type="common">Atlantic snow crab</name>
    <name type="synonym">Cancer opilio</name>
    <dbReference type="NCBI Taxonomy" id="41210"/>
    <lineage>
        <taxon>Eukaryota</taxon>
        <taxon>Metazoa</taxon>
        <taxon>Ecdysozoa</taxon>
        <taxon>Arthropoda</taxon>
        <taxon>Crustacea</taxon>
        <taxon>Multicrustacea</taxon>
        <taxon>Malacostraca</taxon>
        <taxon>Eumalacostraca</taxon>
        <taxon>Eucarida</taxon>
        <taxon>Decapoda</taxon>
        <taxon>Pleocyemata</taxon>
        <taxon>Brachyura</taxon>
        <taxon>Eubrachyura</taxon>
        <taxon>Majoidea</taxon>
        <taxon>Majidae</taxon>
        <taxon>Chionoecetes</taxon>
    </lineage>
</organism>
<evidence type="ECO:0000256" key="2">
    <source>
        <dbReference type="SAM" id="Phobius"/>
    </source>
</evidence>
<comment type="caution">
    <text evidence="3">The sequence shown here is derived from an EMBL/GenBank/DDBJ whole genome shotgun (WGS) entry which is preliminary data.</text>
</comment>
<accession>A0A8J4Y341</accession>
<keyword evidence="4" id="KW-1185">Reference proteome</keyword>